<evidence type="ECO:0000256" key="8">
    <source>
        <dbReference type="SAM" id="MobiDB-lite"/>
    </source>
</evidence>
<dbReference type="InterPro" id="IPR028581">
    <property type="entry name" value="DeoC_typeI"/>
</dbReference>
<feature type="compositionally biased region" description="Polar residues" evidence="8">
    <location>
        <begin position="229"/>
        <end position="240"/>
    </location>
</feature>
<dbReference type="Gene3D" id="3.20.20.70">
    <property type="entry name" value="Aldolase class I"/>
    <property type="match status" value="1"/>
</dbReference>
<dbReference type="AlphaFoldDB" id="A0A246FPX9"/>
<feature type="active site" description="Proton donor/acceptor" evidence="7">
    <location>
        <position position="182"/>
    </location>
</feature>
<dbReference type="GO" id="GO:0009264">
    <property type="term" value="P:deoxyribonucleotide catabolic process"/>
    <property type="evidence" value="ECO:0007669"/>
    <property type="project" value="UniProtKB-UniRule"/>
</dbReference>
<evidence type="ECO:0000256" key="5">
    <source>
        <dbReference type="ARBA" id="ARBA00048791"/>
    </source>
</evidence>
<evidence type="ECO:0000256" key="7">
    <source>
        <dbReference type="HAMAP-Rule" id="MF_00114"/>
    </source>
</evidence>
<name>A0A246FPX9_9BACT</name>
<gene>
    <name evidence="7 9" type="primary">deoC</name>
    <name evidence="9" type="ORF">CDA63_00115</name>
</gene>
<dbReference type="OrthoDB" id="9778711at2"/>
<dbReference type="InterPro" id="IPR011343">
    <property type="entry name" value="DeoC"/>
</dbReference>
<keyword evidence="2 7" id="KW-0963">Cytoplasm</keyword>
<feature type="active site" description="Schiff-base intermediate with acetaldehyde" evidence="7">
    <location>
        <position position="153"/>
    </location>
</feature>
<evidence type="ECO:0000256" key="1">
    <source>
        <dbReference type="ARBA" id="ARBA00010936"/>
    </source>
</evidence>
<organism evidence="9 10">
    <name type="scientific">Hymenobacter amundsenii</name>
    <dbReference type="NCBI Taxonomy" id="2006685"/>
    <lineage>
        <taxon>Bacteria</taxon>
        <taxon>Pseudomonadati</taxon>
        <taxon>Bacteroidota</taxon>
        <taxon>Cytophagia</taxon>
        <taxon>Cytophagales</taxon>
        <taxon>Hymenobacteraceae</taxon>
        <taxon>Hymenobacter</taxon>
    </lineage>
</organism>
<dbReference type="Proteomes" id="UP000197277">
    <property type="component" value="Unassembled WGS sequence"/>
</dbReference>
<keyword evidence="10" id="KW-1185">Reference proteome</keyword>
<comment type="catalytic activity">
    <reaction evidence="5 7">
        <text>2-deoxy-D-ribose 5-phosphate = D-glyceraldehyde 3-phosphate + acetaldehyde</text>
        <dbReference type="Rhea" id="RHEA:12821"/>
        <dbReference type="ChEBI" id="CHEBI:15343"/>
        <dbReference type="ChEBI" id="CHEBI:59776"/>
        <dbReference type="ChEBI" id="CHEBI:62877"/>
        <dbReference type="EC" id="4.1.2.4"/>
    </reaction>
</comment>
<dbReference type="CDD" id="cd00959">
    <property type="entry name" value="DeoC"/>
    <property type="match status" value="1"/>
</dbReference>
<dbReference type="InterPro" id="IPR013785">
    <property type="entry name" value="Aldolase_TIM"/>
</dbReference>
<dbReference type="PANTHER" id="PTHR10889">
    <property type="entry name" value="DEOXYRIBOSE-PHOSPHATE ALDOLASE"/>
    <property type="match status" value="1"/>
</dbReference>
<keyword evidence="4 7" id="KW-0704">Schiff base</keyword>
<evidence type="ECO:0000256" key="3">
    <source>
        <dbReference type="ARBA" id="ARBA00023239"/>
    </source>
</evidence>
<evidence type="ECO:0000313" key="10">
    <source>
        <dbReference type="Proteomes" id="UP000197277"/>
    </source>
</evidence>
<comment type="function">
    <text evidence="6 7">Catalyzes a reversible aldol reaction between acetaldehyde and D-glyceraldehyde 3-phosphate to generate 2-deoxy-D-ribose 5-phosphate.</text>
</comment>
<dbReference type="FunFam" id="3.20.20.70:FF:000044">
    <property type="entry name" value="Deoxyribose-phosphate aldolase"/>
    <property type="match status" value="1"/>
</dbReference>
<dbReference type="PIRSF" id="PIRSF001357">
    <property type="entry name" value="DeoC"/>
    <property type="match status" value="1"/>
</dbReference>
<dbReference type="UniPathway" id="UPA00002">
    <property type="reaction ID" value="UER00468"/>
</dbReference>
<accession>A0A246FPX9</accession>
<dbReference type="SUPFAM" id="SSF51569">
    <property type="entry name" value="Aldolase"/>
    <property type="match status" value="1"/>
</dbReference>
<evidence type="ECO:0000256" key="2">
    <source>
        <dbReference type="ARBA" id="ARBA00022490"/>
    </source>
</evidence>
<dbReference type="GO" id="GO:0016052">
    <property type="term" value="P:carbohydrate catabolic process"/>
    <property type="evidence" value="ECO:0007669"/>
    <property type="project" value="TreeGrafter"/>
</dbReference>
<keyword evidence="3 7" id="KW-0456">Lyase</keyword>
<dbReference type="RefSeq" id="WP_088462418.1">
    <property type="nucleotide sequence ID" value="NZ_NIRR01000001.1"/>
</dbReference>
<dbReference type="HAMAP" id="MF_00114">
    <property type="entry name" value="DeoC_type1"/>
    <property type="match status" value="1"/>
</dbReference>
<dbReference type="SMART" id="SM01133">
    <property type="entry name" value="DeoC"/>
    <property type="match status" value="1"/>
</dbReference>
<dbReference type="NCBIfam" id="TIGR00126">
    <property type="entry name" value="deoC"/>
    <property type="match status" value="1"/>
</dbReference>
<dbReference type="PANTHER" id="PTHR10889:SF1">
    <property type="entry name" value="DEOXYRIBOSE-PHOSPHATE ALDOLASE"/>
    <property type="match status" value="1"/>
</dbReference>
<reference evidence="9 10" key="1">
    <citation type="submission" date="2017-06" db="EMBL/GenBank/DDBJ databases">
        <title>Hymenobacter amundsenii sp. nov. isolated from regoliths in Antarctica.</title>
        <authorList>
            <person name="Sedlacek I."/>
            <person name="Kralova S."/>
            <person name="Pantucek R."/>
            <person name="Svec P."/>
            <person name="Holochova P."/>
            <person name="Stankova E."/>
            <person name="Vrbovska V."/>
            <person name="Busse H.-J."/>
        </authorList>
    </citation>
    <scope>NUCLEOTIDE SEQUENCE [LARGE SCALE GENOMIC DNA]</scope>
    <source>
        <strain evidence="9 10">CCM 8682</strain>
    </source>
</reference>
<comment type="pathway">
    <text evidence="7">Carbohydrate degradation; 2-deoxy-D-ribose 1-phosphate degradation; D-glyceraldehyde 3-phosphate and acetaldehyde from 2-deoxy-alpha-D-ribose 1-phosphate: step 2/2.</text>
</comment>
<comment type="caution">
    <text evidence="9">The sequence shown here is derived from an EMBL/GenBank/DDBJ whole genome shotgun (WGS) entry which is preliminary data.</text>
</comment>
<sequence>MNLAPYIDHTLLKPDATPAQITRLCTEAAAHHFASVCVPPCYVRQAADELQGSGVAVCTVIGFPLGYALAKVKFFEGHLALTDGATELDMVLNVGALKAGRQEEVEDEIGQLAELCRLRGALLKVIIETALLTEAEIVMACRLCAEAGANFVKTSTGFASRGGSVADIELMRASLPTHIRLKASGGIRTREAALALVAAGADRIGASDGVALLAEPGAENAAQRAAESETASAHDSTATS</sequence>
<dbReference type="EC" id="4.1.2.4" evidence="7"/>
<comment type="similarity">
    <text evidence="1 7">Belongs to the DeoC/FbaB aldolase family. DeoC type 1 subfamily.</text>
</comment>
<feature type="active site" description="Proton donor/acceptor" evidence="7">
    <location>
        <position position="89"/>
    </location>
</feature>
<evidence type="ECO:0000313" key="9">
    <source>
        <dbReference type="EMBL" id="OWP64803.1"/>
    </source>
</evidence>
<dbReference type="Pfam" id="PF01791">
    <property type="entry name" value="DeoC"/>
    <property type="match status" value="1"/>
</dbReference>
<evidence type="ECO:0000256" key="4">
    <source>
        <dbReference type="ARBA" id="ARBA00023270"/>
    </source>
</evidence>
<comment type="subcellular location">
    <subcellularLocation>
        <location evidence="7">Cytoplasm</location>
    </subcellularLocation>
</comment>
<feature type="region of interest" description="Disordered" evidence="8">
    <location>
        <begin position="220"/>
        <end position="240"/>
    </location>
</feature>
<dbReference type="EMBL" id="NIRR01000001">
    <property type="protein sequence ID" value="OWP64803.1"/>
    <property type="molecule type" value="Genomic_DNA"/>
</dbReference>
<evidence type="ECO:0000256" key="6">
    <source>
        <dbReference type="ARBA" id="ARBA00056337"/>
    </source>
</evidence>
<proteinExistence type="inferred from homology"/>
<dbReference type="GO" id="GO:0005737">
    <property type="term" value="C:cytoplasm"/>
    <property type="evidence" value="ECO:0007669"/>
    <property type="project" value="UniProtKB-SubCell"/>
</dbReference>
<protein>
    <recommendedName>
        <fullName evidence="7">Deoxyribose-phosphate aldolase</fullName>
        <shortName evidence="7">DERA</shortName>
        <ecNumber evidence="7">4.1.2.4</ecNumber>
    </recommendedName>
    <alternativeName>
        <fullName evidence="7">2-deoxy-D-ribose 5-phosphate aldolase</fullName>
    </alternativeName>
    <alternativeName>
        <fullName evidence="7">Phosphodeoxyriboaldolase</fullName>
        <shortName evidence="7">Deoxyriboaldolase</shortName>
    </alternativeName>
</protein>
<dbReference type="GO" id="GO:0006018">
    <property type="term" value="P:2-deoxyribose 1-phosphate catabolic process"/>
    <property type="evidence" value="ECO:0007669"/>
    <property type="project" value="UniProtKB-UniRule"/>
</dbReference>
<dbReference type="GO" id="GO:0004139">
    <property type="term" value="F:deoxyribose-phosphate aldolase activity"/>
    <property type="evidence" value="ECO:0007669"/>
    <property type="project" value="UniProtKB-UniRule"/>
</dbReference>
<dbReference type="InterPro" id="IPR002915">
    <property type="entry name" value="DeoC/FbaB/LacD_aldolase"/>
</dbReference>